<sequence length="82" mass="9204">MRLDFEQLYIIGSSRPGKTHLAYVDRYADCVSQVCLPNIPVMAVHTCDDDDGGFPAGRTQVEEWDKYYNEVTCATCLKRAVG</sequence>
<name>A0A0F9PJ59_9ZZZZ</name>
<organism evidence="1">
    <name type="scientific">marine sediment metagenome</name>
    <dbReference type="NCBI Taxonomy" id="412755"/>
    <lineage>
        <taxon>unclassified sequences</taxon>
        <taxon>metagenomes</taxon>
        <taxon>ecological metagenomes</taxon>
    </lineage>
</organism>
<protein>
    <submittedName>
        <fullName evidence="1">Uncharacterized protein</fullName>
    </submittedName>
</protein>
<comment type="caution">
    <text evidence="1">The sequence shown here is derived from an EMBL/GenBank/DDBJ whole genome shotgun (WGS) entry which is preliminary data.</text>
</comment>
<accession>A0A0F9PJ59</accession>
<dbReference type="EMBL" id="LAZR01002298">
    <property type="protein sequence ID" value="KKN31845.1"/>
    <property type="molecule type" value="Genomic_DNA"/>
</dbReference>
<evidence type="ECO:0000313" key="1">
    <source>
        <dbReference type="EMBL" id="KKN31845.1"/>
    </source>
</evidence>
<dbReference type="AlphaFoldDB" id="A0A0F9PJ59"/>
<reference evidence="1" key="1">
    <citation type="journal article" date="2015" name="Nature">
        <title>Complex archaea that bridge the gap between prokaryotes and eukaryotes.</title>
        <authorList>
            <person name="Spang A."/>
            <person name="Saw J.H."/>
            <person name="Jorgensen S.L."/>
            <person name="Zaremba-Niedzwiedzka K."/>
            <person name="Martijn J."/>
            <person name="Lind A.E."/>
            <person name="van Eijk R."/>
            <person name="Schleper C."/>
            <person name="Guy L."/>
            <person name="Ettema T.J."/>
        </authorList>
    </citation>
    <scope>NUCLEOTIDE SEQUENCE</scope>
</reference>
<proteinExistence type="predicted"/>
<gene>
    <name evidence="1" type="ORF">LCGC14_0819690</name>
</gene>